<name>A0A0A9YVJ6_LYGHE</name>
<gene>
    <name evidence="1" type="primary">pol_503</name>
    <name evidence="1" type="ORF">CM83_105290</name>
</gene>
<dbReference type="GO" id="GO:0003964">
    <property type="term" value="F:RNA-directed DNA polymerase activity"/>
    <property type="evidence" value="ECO:0007669"/>
    <property type="project" value="UniProtKB-KW"/>
</dbReference>
<organism evidence="1">
    <name type="scientific">Lygus hesperus</name>
    <name type="common">Western plant bug</name>
    <dbReference type="NCBI Taxonomy" id="30085"/>
    <lineage>
        <taxon>Eukaryota</taxon>
        <taxon>Metazoa</taxon>
        <taxon>Ecdysozoa</taxon>
        <taxon>Arthropoda</taxon>
        <taxon>Hexapoda</taxon>
        <taxon>Insecta</taxon>
        <taxon>Pterygota</taxon>
        <taxon>Neoptera</taxon>
        <taxon>Paraneoptera</taxon>
        <taxon>Hemiptera</taxon>
        <taxon>Heteroptera</taxon>
        <taxon>Panheteroptera</taxon>
        <taxon>Cimicomorpha</taxon>
        <taxon>Miridae</taxon>
        <taxon>Mirini</taxon>
        <taxon>Lygus</taxon>
    </lineage>
</organism>
<keyword evidence="1" id="KW-0695">RNA-directed DNA polymerase</keyword>
<feature type="non-terminal residue" evidence="1">
    <location>
        <position position="106"/>
    </location>
</feature>
<keyword evidence="1" id="KW-0548">Nucleotidyltransferase</keyword>
<keyword evidence="1" id="KW-0808">Transferase</keyword>
<evidence type="ECO:0000313" key="1">
    <source>
        <dbReference type="EMBL" id="JAG36239.1"/>
    </source>
</evidence>
<feature type="non-terminal residue" evidence="1">
    <location>
        <position position="1"/>
    </location>
</feature>
<reference evidence="1" key="1">
    <citation type="journal article" date="2014" name="PLoS ONE">
        <title>Transcriptome-Based Identification of ABC Transporters in the Western Tarnished Plant Bug Lygus hesperus.</title>
        <authorList>
            <person name="Hull J.J."/>
            <person name="Chaney K."/>
            <person name="Geib S.M."/>
            <person name="Fabrick J.A."/>
            <person name="Brent C.S."/>
            <person name="Walsh D."/>
            <person name="Lavine L.C."/>
        </authorList>
    </citation>
    <scope>NUCLEOTIDE SEQUENCE</scope>
</reference>
<dbReference type="EMBL" id="GBHO01007365">
    <property type="protein sequence ID" value="JAG36239.1"/>
    <property type="molecule type" value="Transcribed_RNA"/>
</dbReference>
<reference evidence="1" key="2">
    <citation type="submission" date="2014-07" db="EMBL/GenBank/DDBJ databases">
        <authorList>
            <person name="Hull J."/>
        </authorList>
    </citation>
    <scope>NUCLEOTIDE SEQUENCE</scope>
</reference>
<sequence length="106" mass="12293">NCEAFSTGKPIYWPQDPDKTPDLIDFFITKNISANYLLVEENFDLSSDHSPIILTLSDRIIQKPSNPALVNQKTNWELFKQEICRHIDLSKSLQSPEEIEHELEHL</sequence>
<accession>A0A0A9YVJ6</accession>
<protein>
    <submittedName>
        <fullName evidence="1">RNA-directed DNA polymerase from mobile element jockey</fullName>
    </submittedName>
</protein>
<dbReference type="AlphaFoldDB" id="A0A0A9YVJ6"/>
<proteinExistence type="predicted"/>